<dbReference type="AlphaFoldDB" id="A0A8J7S898"/>
<organism evidence="2 3">
    <name type="scientific">Marivibrio halodurans</name>
    <dbReference type="NCBI Taxonomy" id="2039722"/>
    <lineage>
        <taxon>Bacteria</taxon>
        <taxon>Pseudomonadati</taxon>
        <taxon>Pseudomonadota</taxon>
        <taxon>Alphaproteobacteria</taxon>
        <taxon>Rhodospirillales</taxon>
        <taxon>Rhodospirillaceae</taxon>
        <taxon>Marivibrio</taxon>
    </lineage>
</organism>
<comment type="caution">
    <text evidence="2">The sequence shown here is derived from an EMBL/GenBank/DDBJ whole genome shotgun (WGS) entry which is preliminary data.</text>
</comment>
<dbReference type="InterPro" id="IPR011009">
    <property type="entry name" value="Kinase-like_dom_sf"/>
</dbReference>
<feature type="domain" description="Aminoglycoside phosphotransferase" evidence="1">
    <location>
        <begin position="27"/>
        <end position="261"/>
    </location>
</feature>
<gene>
    <name evidence="2" type="ORF">KAJ83_16890</name>
</gene>
<sequence length="349" mass="37906">MSVPSPERIAEIERFLAGAGWEGAAHRPLADDASFRRYERVTRGADRAVLMDAPPDREPVAPFLRVARLLRGLGLSAPAILAEDPAHGFLLLEDFGDRTMTRLLAEGEAEAPLYGLALDALIHLHRGFSTRDAAAADLPRYDMALYLREAALFTDWYWPAVTGRPCPEAARTAYLGHVANALEAASGGFDTLVLRDYHVDNVMRLDGRPGVAACGLLDFQDAVIGPAAYDLVSLFEDARRDVTPAVSQDLMRRYFEAFPTLDPAAFAASYSALGAQRALKILGIFTRLDRRDGKPQYLRHIPRVWGWLEKDLAHPALAGLAGFVADAFPADRRVAPAAAPGVWAAGPPG</sequence>
<protein>
    <submittedName>
        <fullName evidence="2">Phosphotransferase</fullName>
    </submittedName>
</protein>
<keyword evidence="3" id="KW-1185">Reference proteome</keyword>
<dbReference type="Pfam" id="PF01636">
    <property type="entry name" value="APH"/>
    <property type="match status" value="1"/>
</dbReference>
<evidence type="ECO:0000259" key="1">
    <source>
        <dbReference type="Pfam" id="PF01636"/>
    </source>
</evidence>
<evidence type="ECO:0000313" key="2">
    <source>
        <dbReference type="EMBL" id="MBP5858699.1"/>
    </source>
</evidence>
<dbReference type="Gene3D" id="3.30.200.20">
    <property type="entry name" value="Phosphorylase Kinase, domain 1"/>
    <property type="match status" value="1"/>
</dbReference>
<dbReference type="SUPFAM" id="SSF56112">
    <property type="entry name" value="Protein kinase-like (PK-like)"/>
    <property type="match status" value="1"/>
</dbReference>
<reference evidence="2" key="1">
    <citation type="submission" date="2021-04" db="EMBL/GenBank/DDBJ databases">
        <authorList>
            <person name="Zhang D.-C."/>
        </authorList>
    </citation>
    <scope>NUCLEOTIDE SEQUENCE</scope>
    <source>
        <strain evidence="2">CGMCC 1.15697</strain>
    </source>
</reference>
<name>A0A8J7S898_9PROT</name>
<dbReference type="EMBL" id="JAGMWN010000010">
    <property type="protein sequence ID" value="MBP5858699.1"/>
    <property type="molecule type" value="Genomic_DNA"/>
</dbReference>
<dbReference type="Proteomes" id="UP000672602">
    <property type="component" value="Unassembled WGS sequence"/>
</dbReference>
<accession>A0A8J7S898</accession>
<dbReference type="InterPro" id="IPR002575">
    <property type="entry name" value="Aminoglycoside_PTrfase"/>
</dbReference>
<evidence type="ECO:0000313" key="3">
    <source>
        <dbReference type="Proteomes" id="UP000672602"/>
    </source>
</evidence>
<dbReference type="Gene3D" id="3.90.1200.10">
    <property type="match status" value="1"/>
</dbReference>
<proteinExistence type="predicted"/>
<dbReference type="RefSeq" id="WP_210683289.1">
    <property type="nucleotide sequence ID" value="NZ_JAGMWN010000010.1"/>
</dbReference>